<accession>Q11J23</accession>
<name>Q11J23_CHESB</name>
<sequence>METLARIYRRHGEGHLRLVLSTLMEAGNHKLLLDEVGLWMVSDMVRACQALIEREAGAWLETWDRIPAGELQFMCQDLRGLIPQRFALGGMVYERLYRRFGPNADQLDLLDDRRRI</sequence>
<organism evidence="1">
    <name type="scientific">Chelativorans sp. (strain BNC1)</name>
    <dbReference type="NCBI Taxonomy" id="266779"/>
    <lineage>
        <taxon>Bacteria</taxon>
        <taxon>Pseudomonadati</taxon>
        <taxon>Pseudomonadota</taxon>
        <taxon>Alphaproteobacteria</taxon>
        <taxon>Hyphomicrobiales</taxon>
        <taxon>Phyllobacteriaceae</taxon>
        <taxon>Chelativorans</taxon>
    </lineage>
</organism>
<reference evidence="1" key="1">
    <citation type="submission" date="2006-06" db="EMBL/GenBank/DDBJ databases">
        <title>Complete sequence of chromosome of Chelativorans sp. BNC1.</title>
        <authorList>
            <consortium name="US DOE Joint Genome Institute"/>
            <person name="Copeland A."/>
            <person name="Lucas S."/>
            <person name="Lapidus A."/>
            <person name="Barry K."/>
            <person name="Detter J.C."/>
            <person name="Glavina del Rio T."/>
            <person name="Hammon N."/>
            <person name="Israni S."/>
            <person name="Dalin E."/>
            <person name="Tice H."/>
            <person name="Pitluck S."/>
            <person name="Chertkov O."/>
            <person name="Brettin T."/>
            <person name="Bruce D."/>
            <person name="Han C."/>
            <person name="Tapia R."/>
            <person name="Gilna P."/>
            <person name="Schmutz J."/>
            <person name="Larimer F."/>
            <person name="Land M."/>
            <person name="Hauser L."/>
            <person name="Kyrpides N."/>
            <person name="Mikhailova N."/>
            <person name="Richardson P."/>
        </authorList>
    </citation>
    <scope>NUCLEOTIDE SEQUENCE</scope>
    <source>
        <strain evidence="1">BNC1</strain>
    </source>
</reference>
<evidence type="ECO:0000313" key="1">
    <source>
        <dbReference type="EMBL" id="ABG62602.1"/>
    </source>
</evidence>
<dbReference type="KEGG" id="mes:Meso_1206"/>
<dbReference type="STRING" id="266779.Meso_1206"/>
<gene>
    <name evidence="1" type="ordered locus">Meso_1206</name>
</gene>
<protein>
    <submittedName>
        <fullName evidence="1">Uncharacterized protein</fullName>
    </submittedName>
</protein>
<dbReference type="EMBL" id="CP000390">
    <property type="protein sequence ID" value="ABG62602.1"/>
    <property type="molecule type" value="Genomic_DNA"/>
</dbReference>
<dbReference type="AlphaFoldDB" id="Q11J23"/>
<dbReference type="HOGENOM" id="CLU_2092424_0_0_5"/>
<proteinExistence type="predicted"/>
<dbReference type="eggNOG" id="ENOG502ZT4X">
    <property type="taxonomic scope" value="Bacteria"/>
</dbReference>